<protein>
    <recommendedName>
        <fullName evidence="9">Ig-like domain-containing protein</fullName>
    </recommendedName>
</protein>
<evidence type="ECO:0000256" key="8">
    <source>
        <dbReference type="SAM" id="SignalP"/>
    </source>
</evidence>
<dbReference type="AlphaFoldDB" id="A0A8C6TR13"/>
<dbReference type="InterPro" id="IPR003599">
    <property type="entry name" value="Ig_sub"/>
</dbReference>
<dbReference type="GO" id="GO:0009617">
    <property type="term" value="P:response to bacterium"/>
    <property type="evidence" value="ECO:0007669"/>
    <property type="project" value="TreeGrafter"/>
</dbReference>
<feature type="chain" id="PRO_5034976057" description="Ig-like domain-containing protein" evidence="8">
    <location>
        <begin position="22"/>
        <end position="177"/>
    </location>
</feature>
<keyword evidence="6" id="KW-1015">Disulfide bond</keyword>
<dbReference type="InterPro" id="IPR013783">
    <property type="entry name" value="Ig-like_fold"/>
</dbReference>
<dbReference type="GO" id="GO:0005886">
    <property type="term" value="C:plasma membrane"/>
    <property type="evidence" value="ECO:0007669"/>
    <property type="project" value="UniProtKB-SubCell"/>
</dbReference>
<name>A0A8C6TR13_9GOBI</name>
<dbReference type="Pfam" id="PF07686">
    <property type="entry name" value="V-set"/>
    <property type="match status" value="1"/>
</dbReference>
<dbReference type="InterPro" id="IPR036179">
    <property type="entry name" value="Ig-like_dom_sf"/>
</dbReference>
<reference evidence="10" key="2">
    <citation type="submission" date="2025-09" db="UniProtKB">
        <authorList>
            <consortium name="Ensembl"/>
        </authorList>
    </citation>
    <scope>IDENTIFICATION</scope>
</reference>
<dbReference type="InterPro" id="IPR007110">
    <property type="entry name" value="Ig-like_dom"/>
</dbReference>
<keyword evidence="4" id="KW-0391">Immunity</keyword>
<dbReference type="PANTHER" id="PTHR19433:SF133">
    <property type="entry name" value="IMMUNE-TYPE RECEPTOR 5 PRECURSOR-RELATED"/>
    <property type="match status" value="1"/>
</dbReference>
<evidence type="ECO:0000256" key="3">
    <source>
        <dbReference type="ARBA" id="ARBA00022729"/>
    </source>
</evidence>
<organism evidence="10 11">
    <name type="scientific">Neogobius melanostomus</name>
    <name type="common">round goby</name>
    <dbReference type="NCBI Taxonomy" id="47308"/>
    <lineage>
        <taxon>Eukaryota</taxon>
        <taxon>Metazoa</taxon>
        <taxon>Chordata</taxon>
        <taxon>Craniata</taxon>
        <taxon>Vertebrata</taxon>
        <taxon>Euteleostomi</taxon>
        <taxon>Actinopterygii</taxon>
        <taxon>Neopterygii</taxon>
        <taxon>Teleostei</taxon>
        <taxon>Neoteleostei</taxon>
        <taxon>Acanthomorphata</taxon>
        <taxon>Gobiaria</taxon>
        <taxon>Gobiiformes</taxon>
        <taxon>Gobioidei</taxon>
        <taxon>Gobiidae</taxon>
        <taxon>Benthophilinae</taxon>
        <taxon>Neogobiini</taxon>
        <taxon>Neogobius</taxon>
    </lineage>
</organism>
<dbReference type="InterPro" id="IPR052051">
    <property type="entry name" value="TCR_complex_component"/>
</dbReference>
<evidence type="ECO:0000256" key="7">
    <source>
        <dbReference type="ARBA" id="ARBA00023180"/>
    </source>
</evidence>
<keyword evidence="7" id="KW-0325">Glycoprotein</keyword>
<dbReference type="SMART" id="SM00409">
    <property type="entry name" value="IG"/>
    <property type="match status" value="1"/>
</dbReference>
<dbReference type="CDD" id="cd00099">
    <property type="entry name" value="IgV"/>
    <property type="match status" value="1"/>
</dbReference>
<dbReference type="PROSITE" id="PS50835">
    <property type="entry name" value="IG_LIKE"/>
    <property type="match status" value="1"/>
</dbReference>
<dbReference type="InterPro" id="IPR013106">
    <property type="entry name" value="Ig_V-set"/>
</dbReference>
<evidence type="ECO:0000256" key="1">
    <source>
        <dbReference type="ARBA" id="ARBA00004236"/>
    </source>
</evidence>
<dbReference type="PANTHER" id="PTHR19433">
    <property type="entry name" value="T-CELL RECEPTOR ALPHA CHAIN V REGION-RELATED"/>
    <property type="match status" value="1"/>
</dbReference>
<evidence type="ECO:0000256" key="5">
    <source>
        <dbReference type="ARBA" id="ARBA00023136"/>
    </source>
</evidence>
<sequence length="177" mass="19758">METLKIVVITVLSMLQKVVQPEGFKTAKLGQTVVLKCFTDSYLRKRLWYKLGSNRRLQLLASTNSLFKPNTHIDNHYSVSSSENETTLTIKDITVKDIGTYFCGIPNTYDVDFGLGTVLEIEGESEPVQSVLQSPEDISVKPGDSTAHEHLLGLLLYPSSLLMKRQDSLPASNLHIF</sequence>
<comment type="subcellular location">
    <subcellularLocation>
        <location evidence="1">Cell membrane</location>
    </subcellularLocation>
</comment>
<feature type="signal peptide" evidence="8">
    <location>
        <begin position="1"/>
        <end position="21"/>
    </location>
</feature>
<keyword evidence="11" id="KW-1185">Reference proteome</keyword>
<dbReference type="SUPFAM" id="SSF48726">
    <property type="entry name" value="Immunoglobulin"/>
    <property type="match status" value="1"/>
</dbReference>
<dbReference type="GO" id="GO:0002376">
    <property type="term" value="P:immune system process"/>
    <property type="evidence" value="ECO:0007669"/>
    <property type="project" value="UniProtKB-KW"/>
</dbReference>
<evidence type="ECO:0000256" key="2">
    <source>
        <dbReference type="ARBA" id="ARBA00022475"/>
    </source>
</evidence>
<dbReference type="Proteomes" id="UP000694523">
    <property type="component" value="Unplaced"/>
</dbReference>
<keyword evidence="2" id="KW-1003">Cell membrane</keyword>
<keyword evidence="5" id="KW-0472">Membrane</keyword>
<evidence type="ECO:0000313" key="10">
    <source>
        <dbReference type="Ensembl" id="ENSNMLP00000023841.1"/>
    </source>
</evidence>
<keyword evidence="3 8" id="KW-0732">Signal</keyword>
<proteinExistence type="predicted"/>
<dbReference type="Gene3D" id="2.60.40.10">
    <property type="entry name" value="Immunoglobulins"/>
    <property type="match status" value="1"/>
</dbReference>
<evidence type="ECO:0000256" key="4">
    <source>
        <dbReference type="ARBA" id="ARBA00022859"/>
    </source>
</evidence>
<evidence type="ECO:0000313" key="11">
    <source>
        <dbReference type="Proteomes" id="UP000694523"/>
    </source>
</evidence>
<accession>A0A8C6TR13</accession>
<dbReference type="Ensembl" id="ENSNMLT00000026677.1">
    <property type="protein sequence ID" value="ENSNMLP00000023841.1"/>
    <property type="gene ID" value="ENSNMLG00000015336.1"/>
</dbReference>
<feature type="domain" description="Ig-like" evidence="9">
    <location>
        <begin position="30"/>
        <end position="103"/>
    </location>
</feature>
<reference evidence="10" key="1">
    <citation type="submission" date="2025-08" db="UniProtKB">
        <authorList>
            <consortium name="Ensembl"/>
        </authorList>
    </citation>
    <scope>IDENTIFICATION</scope>
</reference>
<evidence type="ECO:0000259" key="9">
    <source>
        <dbReference type="PROSITE" id="PS50835"/>
    </source>
</evidence>
<evidence type="ECO:0000256" key="6">
    <source>
        <dbReference type="ARBA" id="ARBA00023157"/>
    </source>
</evidence>